<dbReference type="Proteomes" id="UP001175227">
    <property type="component" value="Unassembled WGS sequence"/>
</dbReference>
<gene>
    <name evidence="1" type="ORF">IW261DRAFT_1596568</name>
</gene>
<feature type="non-terminal residue" evidence="1">
    <location>
        <position position="307"/>
    </location>
</feature>
<name>A0AA39NWB7_9AGAR</name>
<keyword evidence="2" id="KW-1185">Reference proteome</keyword>
<evidence type="ECO:0000313" key="1">
    <source>
        <dbReference type="EMBL" id="KAK0473087.1"/>
    </source>
</evidence>
<comment type="caution">
    <text evidence="1">The sequence shown here is derived from an EMBL/GenBank/DDBJ whole genome shotgun (WGS) entry which is preliminary data.</text>
</comment>
<proteinExistence type="predicted"/>
<dbReference type="AlphaFoldDB" id="A0AA39NWB7"/>
<protein>
    <submittedName>
        <fullName evidence="1">Uncharacterized protein</fullName>
    </submittedName>
</protein>
<reference evidence="1" key="1">
    <citation type="submission" date="2023-06" db="EMBL/GenBank/DDBJ databases">
        <authorList>
            <consortium name="Lawrence Berkeley National Laboratory"/>
            <person name="Ahrendt S."/>
            <person name="Sahu N."/>
            <person name="Indic B."/>
            <person name="Wong-Bajracharya J."/>
            <person name="Merenyi Z."/>
            <person name="Ke H.-M."/>
            <person name="Monk M."/>
            <person name="Kocsube S."/>
            <person name="Drula E."/>
            <person name="Lipzen A."/>
            <person name="Balint B."/>
            <person name="Henrissat B."/>
            <person name="Andreopoulos B."/>
            <person name="Martin F.M."/>
            <person name="Harder C.B."/>
            <person name="Rigling D."/>
            <person name="Ford K.L."/>
            <person name="Foster G.D."/>
            <person name="Pangilinan J."/>
            <person name="Papanicolaou A."/>
            <person name="Barry K."/>
            <person name="LaButti K."/>
            <person name="Viragh M."/>
            <person name="Koriabine M."/>
            <person name="Yan M."/>
            <person name="Riley R."/>
            <person name="Champramary S."/>
            <person name="Plett K.L."/>
            <person name="Tsai I.J."/>
            <person name="Slot J."/>
            <person name="Sipos G."/>
            <person name="Plett J."/>
            <person name="Nagy L.G."/>
            <person name="Grigoriev I.V."/>
        </authorList>
    </citation>
    <scope>NUCLEOTIDE SEQUENCE</scope>
    <source>
        <strain evidence="1">ICMP 16352</strain>
    </source>
</reference>
<sequence length="307" mass="35135">MVILRQTLSEVKVAPIREVDKKWCRQPEMFLRREVVCDCAREQSSDAAKTIFNSSAQAPRPFISGSQDFVSRVGEIELEGSRESLGGFRLMLPEEGQRWENTNMAVKGGGGGGVFILIAIPKKETNQSLYYVCITYLIHYATEPNERWASLIQSRPRKLWSCARGSISQILLVINVATRKAHARTSLYGPPSWLRWIYYFILSFPCHLSGLNVKYYPSNRHRLCSAQHCMSPQLLALINYARGKAETVLKTTWKVSMPWMECPHQAPVNDLRTSLCRHKEELVEFFALCFYFDNTQTNTLSTIFHSN</sequence>
<accession>A0AA39NWB7</accession>
<evidence type="ECO:0000313" key="2">
    <source>
        <dbReference type="Proteomes" id="UP001175227"/>
    </source>
</evidence>
<organism evidence="1 2">
    <name type="scientific">Armillaria novae-zelandiae</name>
    <dbReference type="NCBI Taxonomy" id="153914"/>
    <lineage>
        <taxon>Eukaryota</taxon>
        <taxon>Fungi</taxon>
        <taxon>Dikarya</taxon>
        <taxon>Basidiomycota</taxon>
        <taxon>Agaricomycotina</taxon>
        <taxon>Agaricomycetes</taxon>
        <taxon>Agaricomycetidae</taxon>
        <taxon>Agaricales</taxon>
        <taxon>Marasmiineae</taxon>
        <taxon>Physalacriaceae</taxon>
        <taxon>Armillaria</taxon>
    </lineage>
</organism>
<dbReference type="EMBL" id="JAUEPR010000035">
    <property type="protein sequence ID" value="KAK0473087.1"/>
    <property type="molecule type" value="Genomic_DNA"/>
</dbReference>